<keyword evidence="2" id="KW-1133">Transmembrane helix</keyword>
<feature type="region of interest" description="Disordered" evidence="1">
    <location>
        <begin position="28"/>
        <end position="70"/>
    </location>
</feature>
<keyword evidence="2" id="KW-0812">Transmembrane</keyword>
<keyword evidence="2" id="KW-0472">Membrane</keyword>
<name>A0A6C0D0P9_9ZZZZ</name>
<organism evidence="3">
    <name type="scientific">viral metagenome</name>
    <dbReference type="NCBI Taxonomy" id="1070528"/>
    <lineage>
        <taxon>unclassified sequences</taxon>
        <taxon>metagenomes</taxon>
        <taxon>organismal metagenomes</taxon>
    </lineage>
</organism>
<evidence type="ECO:0000256" key="1">
    <source>
        <dbReference type="SAM" id="MobiDB-lite"/>
    </source>
</evidence>
<dbReference type="EMBL" id="MN739518">
    <property type="protein sequence ID" value="QHT10141.1"/>
    <property type="molecule type" value="Genomic_DNA"/>
</dbReference>
<proteinExistence type="predicted"/>
<dbReference type="AlphaFoldDB" id="A0A6C0D0P9"/>
<evidence type="ECO:0000313" key="3">
    <source>
        <dbReference type="EMBL" id="QHT10141.1"/>
    </source>
</evidence>
<accession>A0A6C0D0P9</accession>
<feature type="transmembrane region" description="Helical" evidence="2">
    <location>
        <begin position="6"/>
        <end position="26"/>
    </location>
</feature>
<protein>
    <submittedName>
        <fullName evidence="3">Uncharacterized protein</fullName>
    </submittedName>
</protein>
<evidence type="ECO:0000256" key="2">
    <source>
        <dbReference type="SAM" id="Phobius"/>
    </source>
</evidence>
<sequence>MDSSILIGVFVAIGLLVYVLYTNGLLSSSSSGSSSDNSSSTGSSSSGSSSGSSSSGSKSGNSSSTGSSSSDTKEYLATGCTNTPCSCPTCTNTPCSCPTLPPSSSVVVCTPSPAPIGSRYTNGIWKGGNNGSVNCDTYCQSPQWGGFSGFCVGGWDNKNNKYIGCPDNVAGSTDSVSCFCNLVPPSGTYEKTGNDGSVVCDRFCAGDQWGGTSGWCVGSVNNSDGSRIACSTNPGTYTTDAYGYSKKNDVTCLCENGIDPLDEKANATTSNTSYWMGGNNGSVTCSQFCANQNKNYGSTQGMCVGGYDTVNKTYIGCNSNLSNPFVTNSSVYCYCSPDKTT</sequence>
<reference evidence="3" key="1">
    <citation type="journal article" date="2020" name="Nature">
        <title>Giant virus diversity and host interactions through global metagenomics.</title>
        <authorList>
            <person name="Schulz F."/>
            <person name="Roux S."/>
            <person name="Paez-Espino D."/>
            <person name="Jungbluth S."/>
            <person name="Walsh D.A."/>
            <person name="Denef V.J."/>
            <person name="McMahon K.D."/>
            <person name="Konstantinidis K.T."/>
            <person name="Eloe-Fadrosh E.A."/>
            <person name="Kyrpides N.C."/>
            <person name="Woyke T."/>
        </authorList>
    </citation>
    <scope>NUCLEOTIDE SEQUENCE</scope>
    <source>
        <strain evidence="3">GVMAG-M-3300023174-104</strain>
    </source>
</reference>